<proteinExistence type="predicted"/>
<dbReference type="AlphaFoldDB" id="A0A914PZG3"/>
<accession>A0A914PZG3</accession>
<protein>
    <submittedName>
        <fullName evidence="2">BTB domain-containing protein</fullName>
    </submittedName>
</protein>
<sequence>MVLKKLIKKAHKNAFLSQENEKYFFDVKFKLSNGKFIYANKFFLFSIFPEFQSLINSDEPIDAPTQLFKNGPQTFLEQCYGDCVTWDSDSKSFVQLNEDSEKAKENYEIAAKKRYDLFMAQDKENGYFDVAFKFKDQKVCVLH</sequence>
<organism evidence="1 2">
    <name type="scientific">Panagrolaimus davidi</name>
    <dbReference type="NCBI Taxonomy" id="227884"/>
    <lineage>
        <taxon>Eukaryota</taxon>
        <taxon>Metazoa</taxon>
        <taxon>Ecdysozoa</taxon>
        <taxon>Nematoda</taxon>
        <taxon>Chromadorea</taxon>
        <taxon>Rhabditida</taxon>
        <taxon>Tylenchina</taxon>
        <taxon>Panagrolaimomorpha</taxon>
        <taxon>Panagrolaimoidea</taxon>
        <taxon>Panagrolaimidae</taxon>
        <taxon>Panagrolaimus</taxon>
    </lineage>
</organism>
<evidence type="ECO:0000313" key="1">
    <source>
        <dbReference type="Proteomes" id="UP000887578"/>
    </source>
</evidence>
<dbReference type="SUPFAM" id="SSF54695">
    <property type="entry name" value="POZ domain"/>
    <property type="match status" value="1"/>
</dbReference>
<name>A0A914PZG3_9BILA</name>
<reference evidence="2" key="1">
    <citation type="submission" date="2022-11" db="UniProtKB">
        <authorList>
            <consortium name="WormBaseParasite"/>
        </authorList>
    </citation>
    <scope>IDENTIFICATION</scope>
</reference>
<evidence type="ECO:0000313" key="2">
    <source>
        <dbReference type="WBParaSite" id="PDA_v2.g20267.t1"/>
    </source>
</evidence>
<dbReference type="Proteomes" id="UP000887578">
    <property type="component" value="Unplaced"/>
</dbReference>
<keyword evidence="1" id="KW-1185">Reference proteome</keyword>
<dbReference type="InterPro" id="IPR011333">
    <property type="entry name" value="SKP1/BTB/POZ_sf"/>
</dbReference>
<dbReference type="WBParaSite" id="PDA_v2.g20267.t1">
    <property type="protein sequence ID" value="PDA_v2.g20267.t1"/>
    <property type="gene ID" value="PDA_v2.g20267"/>
</dbReference>